<keyword evidence="2" id="KW-1185">Reference proteome</keyword>
<evidence type="ECO:0000313" key="1">
    <source>
        <dbReference type="EMBL" id="KZS13183.1"/>
    </source>
</evidence>
<dbReference type="AlphaFoldDB" id="A0A164WDZ9"/>
<organism evidence="1 2">
    <name type="scientific">Daphnia magna</name>
    <dbReference type="NCBI Taxonomy" id="35525"/>
    <lineage>
        <taxon>Eukaryota</taxon>
        <taxon>Metazoa</taxon>
        <taxon>Ecdysozoa</taxon>
        <taxon>Arthropoda</taxon>
        <taxon>Crustacea</taxon>
        <taxon>Branchiopoda</taxon>
        <taxon>Diplostraca</taxon>
        <taxon>Cladocera</taxon>
        <taxon>Anomopoda</taxon>
        <taxon>Daphniidae</taxon>
        <taxon>Daphnia</taxon>
    </lineage>
</organism>
<name>A0A164WDZ9_9CRUS</name>
<gene>
    <name evidence="1" type="ORF">APZ42_021671</name>
</gene>
<dbReference type="EMBL" id="LRGB01001253">
    <property type="protein sequence ID" value="KZS13183.1"/>
    <property type="molecule type" value="Genomic_DNA"/>
</dbReference>
<dbReference type="Proteomes" id="UP000076858">
    <property type="component" value="Unassembled WGS sequence"/>
</dbReference>
<sequence length="114" mass="13152">MYRLKAYARATYRAPGQLSLVRLVQILVNSLAFYCPFIHARIPVAVRRKPTHINRLISFPTCLTRRFLPVASINSFLQWTALSNNAVTRWLCGPFCYWNKEFGSSTYMHMSCGC</sequence>
<comment type="caution">
    <text evidence="1">The sequence shown here is derived from an EMBL/GenBank/DDBJ whole genome shotgun (WGS) entry which is preliminary data.</text>
</comment>
<protein>
    <submittedName>
        <fullName evidence="1">Uncharacterized protein</fullName>
    </submittedName>
</protein>
<proteinExistence type="predicted"/>
<accession>A0A164WDZ9</accession>
<reference evidence="1 2" key="1">
    <citation type="submission" date="2016-03" db="EMBL/GenBank/DDBJ databases">
        <title>EvidentialGene: Evidence-directed Construction of Genes on Genomes.</title>
        <authorList>
            <person name="Gilbert D.G."/>
            <person name="Choi J.-H."/>
            <person name="Mockaitis K."/>
            <person name="Colbourne J."/>
            <person name="Pfrender M."/>
        </authorList>
    </citation>
    <scope>NUCLEOTIDE SEQUENCE [LARGE SCALE GENOMIC DNA]</scope>
    <source>
        <strain evidence="1 2">Xinb3</strain>
        <tissue evidence="1">Complete organism</tissue>
    </source>
</reference>
<evidence type="ECO:0000313" key="2">
    <source>
        <dbReference type="Proteomes" id="UP000076858"/>
    </source>
</evidence>